<accession>A0A1C4F3U3</accession>
<reference evidence="1 2" key="1">
    <citation type="submission" date="2016-08" db="EMBL/GenBank/DDBJ databases">
        <authorList>
            <person name="Seilhamer J.J."/>
        </authorList>
    </citation>
    <scope>NUCLEOTIDE SEQUENCE [LARGE SCALE GENOMIC DNA]</scope>
    <source>
        <strain evidence="1 2">IEBC_T61001</strain>
    </source>
</reference>
<dbReference type="Proteomes" id="UP000195991">
    <property type="component" value="Unassembled WGS sequence"/>
</dbReference>
<proteinExistence type="predicted"/>
<protein>
    <submittedName>
        <fullName evidence="1">Uncharacterized protein</fullName>
    </submittedName>
</protein>
<organism evidence="1 2">
    <name type="scientific">Bacillus thuringiensis</name>
    <dbReference type="NCBI Taxonomy" id="1428"/>
    <lineage>
        <taxon>Bacteria</taxon>
        <taxon>Bacillati</taxon>
        <taxon>Bacillota</taxon>
        <taxon>Bacilli</taxon>
        <taxon>Bacillales</taxon>
        <taxon>Bacillaceae</taxon>
        <taxon>Bacillus</taxon>
        <taxon>Bacillus cereus group</taxon>
    </lineage>
</organism>
<dbReference type="AlphaFoldDB" id="A0A1C4F3U3"/>
<evidence type="ECO:0000313" key="1">
    <source>
        <dbReference type="EMBL" id="SCC50496.1"/>
    </source>
</evidence>
<sequence>MIQLPNDNKDVLLHIPVDYIVTAEEAKKTLEKKVDYTKALQSARE</sequence>
<dbReference type="EMBL" id="FMBI01000034">
    <property type="protein sequence ID" value="SCC50496.1"/>
    <property type="molecule type" value="Genomic_DNA"/>
</dbReference>
<evidence type="ECO:0000313" key="2">
    <source>
        <dbReference type="Proteomes" id="UP000195991"/>
    </source>
</evidence>
<name>A0A1C4F3U3_BACTU</name>
<gene>
    <name evidence="1" type="ORF">BTT61001_03917</name>
</gene>